<feature type="region of interest" description="Disordered" evidence="3">
    <location>
        <begin position="1"/>
        <end position="60"/>
    </location>
</feature>
<keyword evidence="2" id="KW-0963">Cytoplasm</keyword>
<dbReference type="InterPro" id="IPR003768">
    <property type="entry name" value="ScpA"/>
</dbReference>
<dbReference type="GO" id="GO:0006260">
    <property type="term" value="P:DNA replication"/>
    <property type="evidence" value="ECO:0007669"/>
    <property type="project" value="UniProtKB-UniRule"/>
</dbReference>
<dbReference type="Pfam" id="PF02616">
    <property type="entry name" value="SMC_ScpA"/>
    <property type="match status" value="1"/>
</dbReference>
<comment type="similarity">
    <text evidence="2">Belongs to the ScpA family.</text>
</comment>
<keyword evidence="2" id="KW-0159">Chromosome partition</keyword>
<name>A0AA37S981_9GAMM</name>
<dbReference type="HAMAP" id="MF_01805">
    <property type="entry name" value="ScpA"/>
    <property type="match status" value="1"/>
</dbReference>
<dbReference type="GO" id="GO:0051301">
    <property type="term" value="P:cell division"/>
    <property type="evidence" value="ECO:0007669"/>
    <property type="project" value="UniProtKB-KW"/>
</dbReference>
<feature type="compositionally biased region" description="Low complexity" evidence="3">
    <location>
        <begin position="22"/>
        <end position="37"/>
    </location>
</feature>
<evidence type="ECO:0000313" key="5">
    <source>
        <dbReference type="Proteomes" id="UP001161389"/>
    </source>
</evidence>
<dbReference type="Gene3D" id="1.10.10.580">
    <property type="entry name" value="Structural maintenance of chromosome 1. Chain E"/>
    <property type="match status" value="1"/>
</dbReference>
<feature type="compositionally biased region" description="Polar residues" evidence="3">
    <location>
        <begin position="1"/>
        <end position="10"/>
    </location>
</feature>
<keyword evidence="2" id="KW-0131">Cell cycle</keyword>
<sequence length="370" mass="41826">MSDSDIQSAEASPELEAEQAISPESSETSGSEVSVSEAISDSAERSSQDDVSTPTQHQLPLAKVAGQPVTELPQDLYIPPEALEVFLDAFEGPLDLLLYLIRKQNIDILDINISQITTQYMEYVELMKVTRFELAAEYLVMAAMLAEIKSRSLLPRHNEDIEEEEDPRAELIRRLQEYERFKVAAENLDEIPRVERDVMLAPARDDEFEHVKQHPDVDLREVLLAMSDVLKRAEMFEHHHISREVLSTRERMSQVLSKLKFGQLMAFKDLFSIDEGKMGVVVTFLAIMELVKESLVELSQSQVFGEIHVRAKQNVMEDDVSELDQSDELEVEMAAEGEASEDAEIAEDSEIAEEVEAAQPDSEQDEKDDE</sequence>
<dbReference type="GO" id="GO:0007059">
    <property type="term" value="P:chromosome segregation"/>
    <property type="evidence" value="ECO:0007669"/>
    <property type="project" value="UniProtKB-UniRule"/>
</dbReference>
<keyword evidence="2" id="KW-0132">Cell division</keyword>
<feature type="region of interest" description="Disordered" evidence="3">
    <location>
        <begin position="330"/>
        <end position="370"/>
    </location>
</feature>
<accession>A0AA37S981</accession>
<dbReference type="PANTHER" id="PTHR33969">
    <property type="entry name" value="SEGREGATION AND CONDENSATION PROTEIN A"/>
    <property type="match status" value="1"/>
</dbReference>
<comment type="caution">
    <text evidence="4">The sequence shown here is derived from an EMBL/GenBank/DDBJ whole genome shotgun (WGS) entry which is preliminary data.</text>
</comment>
<evidence type="ECO:0000256" key="2">
    <source>
        <dbReference type="HAMAP-Rule" id="MF_01805"/>
    </source>
</evidence>
<reference evidence="4" key="1">
    <citation type="journal article" date="2014" name="Int. J. Syst. Evol. Microbiol.">
        <title>Complete genome sequence of Corynebacterium casei LMG S-19264T (=DSM 44701T), isolated from a smear-ripened cheese.</title>
        <authorList>
            <consortium name="US DOE Joint Genome Institute (JGI-PGF)"/>
            <person name="Walter F."/>
            <person name="Albersmeier A."/>
            <person name="Kalinowski J."/>
            <person name="Ruckert C."/>
        </authorList>
    </citation>
    <scope>NUCLEOTIDE SEQUENCE</scope>
    <source>
        <strain evidence="4">NBRC 110071</strain>
    </source>
</reference>
<evidence type="ECO:0000256" key="3">
    <source>
        <dbReference type="SAM" id="MobiDB-lite"/>
    </source>
</evidence>
<dbReference type="RefSeq" id="WP_284380095.1">
    <property type="nucleotide sequence ID" value="NZ_BSNM01000009.1"/>
</dbReference>
<dbReference type="Proteomes" id="UP001161389">
    <property type="component" value="Unassembled WGS sequence"/>
</dbReference>
<comment type="function">
    <text evidence="2">Participates in chromosomal partition during cell division. May act via the formation of a condensin-like complex containing Smc and ScpB that pull DNA away from mid-cell into both cell halves.</text>
</comment>
<evidence type="ECO:0000313" key="4">
    <source>
        <dbReference type="EMBL" id="GLQ30774.1"/>
    </source>
</evidence>
<dbReference type="EMBL" id="BSNM01000009">
    <property type="protein sequence ID" value="GLQ30774.1"/>
    <property type="molecule type" value="Genomic_DNA"/>
</dbReference>
<dbReference type="Gene3D" id="6.10.250.2410">
    <property type="match status" value="1"/>
</dbReference>
<proteinExistence type="inferred from homology"/>
<dbReference type="InterPro" id="IPR023093">
    <property type="entry name" value="ScpA-like_C"/>
</dbReference>
<dbReference type="PANTHER" id="PTHR33969:SF2">
    <property type="entry name" value="SEGREGATION AND CONDENSATION PROTEIN A"/>
    <property type="match status" value="1"/>
</dbReference>
<feature type="compositionally biased region" description="Polar residues" evidence="3">
    <location>
        <begin position="49"/>
        <end position="58"/>
    </location>
</feature>
<protein>
    <recommendedName>
        <fullName evidence="1 2">Segregation and condensation protein A</fullName>
    </recommendedName>
</protein>
<dbReference type="GO" id="GO:0005737">
    <property type="term" value="C:cytoplasm"/>
    <property type="evidence" value="ECO:0007669"/>
    <property type="project" value="UniProtKB-SubCell"/>
</dbReference>
<evidence type="ECO:0000256" key="1">
    <source>
        <dbReference type="ARBA" id="ARBA00044777"/>
    </source>
</evidence>
<comment type="subcellular location">
    <subcellularLocation>
        <location evidence="2">Cytoplasm</location>
    </subcellularLocation>
    <text evidence="2">Associated with two foci at the outer edges of the nucleoid region in young cells, and at four foci within both cell halves in older cells.</text>
</comment>
<keyword evidence="5" id="KW-1185">Reference proteome</keyword>
<organism evidence="4 5">
    <name type="scientific">Litoribrevibacter albus</name>
    <dbReference type="NCBI Taxonomy" id="1473156"/>
    <lineage>
        <taxon>Bacteria</taxon>
        <taxon>Pseudomonadati</taxon>
        <taxon>Pseudomonadota</taxon>
        <taxon>Gammaproteobacteria</taxon>
        <taxon>Oceanospirillales</taxon>
        <taxon>Oceanospirillaceae</taxon>
        <taxon>Litoribrevibacter</taxon>
    </lineage>
</organism>
<dbReference type="AlphaFoldDB" id="A0AA37S981"/>
<comment type="subunit">
    <text evidence="2">Component of a cohesin-like complex composed of ScpA, ScpB and the Smc homodimer, in which ScpA and ScpB bind to the head domain of Smc. The presence of the three proteins is required for the association of the complex with DNA.</text>
</comment>
<reference evidence="4" key="2">
    <citation type="submission" date="2023-01" db="EMBL/GenBank/DDBJ databases">
        <title>Draft genome sequence of Litoribrevibacter albus strain NBRC 110071.</title>
        <authorList>
            <person name="Sun Q."/>
            <person name="Mori K."/>
        </authorList>
    </citation>
    <scope>NUCLEOTIDE SEQUENCE</scope>
    <source>
        <strain evidence="4">NBRC 110071</strain>
    </source>
</reference>
<gene>
    <name evidence="2" type="primary">scpA</name>
    <name evidence="4" type="ORF">GCM10007876_12530</name>
</gene>